<dbReference type="GO" id="GO:0009279">
    <property type="term" value="C:cell outer membrane"/>
    <property type="evidence" value="ECO:0007669"/>
    <property type="project" value="UniProtKB-SubCell"/>
</dbReference>
<dbReference type="EMBL" id="JACVEL010000002">
    <property type="protein sequence ID" value="MBC9811861.1"/>
    <property type="molecule type" value="Genomic_DNA"/>
</dbReference>
<dbReference type="PRINTS" id="PR01021">
    <property type="entry name" value="OMPADOMAIN"/>
</dbReference>
<name>A0A8J6TX22_9FLAO</name>
<dbReference type="SUPFAM" id="SSF103088">
    <property type="entry name" value="OmpA-like"/>
    <property type="match status" value="1"/>
</dbReference>
<reference evidence="6" key="1">
    <citation type="submission" date="2020-09" db="EMBL/GenBank/DDBJ databases">
        <title>Taishania pollutisoli gen. nov., sp. nov., Isolated from Tetrabromobisphenol A-Contaminated Soil.</title>
        <authorList>
            <person name="Chen Q."/>
        </authorList>
    </citation>
    <scope>NUCLEOTIDE SEQUENCE</scope>
    <source>
        <strain evidence="6">CZZ-1</strain>
    </source>
</reference>
<keyword evidence="2 4" id="KW-0472">Membrane</keyword>
<keyword evidence="7" id="KW-1185">Reference proteome</keyword>
<dbReference type="RefSeq" id="WP_216713679.1">
    <property type="nucleotide sequence ID" value="NZ_JACVEL010000002.1"/>
</dbReference>
<dbReference type="InterPro" id="IPR036737">
    <property type="entry name" value="OmpA-like_sf"/>
</dbReference>
<feature type="domain" description="OmpA-like" evidence="5">
    <location>
        <begin position="173"/>
        <end position="287"/>
    </location>
</feature>
<dbReference type="PANTHER" id="PTHR30329">
    <property type="entry name" value="STATOR ELEMENT OF FLAGELLAR MOTOR COMPLEX"/>
    <property type="match status" value="1"/>
</dbReference>
<evidence type="ECO:0000256" key="4">
    <source>
        <dbReference type="PROSITE-ProRule" id="PRU00473"/>
    </source>
</evidence>
<comment type="subcellular location">
    <subcellularLocation>
        <location evidence="1">Cell outer membrane</location>
    </subcellularLocation>
</comment>
<evidence type="ECO:0000259" key="5">
    <source>
        <dbReference type="PROSITE" id="PS51123"/>
    </source>
</evidence>
<dbReference type="Gene3D" id="3.30.1330.60">
    <property type="entry name" value="OmpA-like domain"/>
    <property type="match status" value="1"/>
</dbReference>
<dbReference type="InterPro" id="IPR050330">
    <property type="entry name" value="Bact_OuterMem_StrucFunc"/>
</dbReference>
<sequence>MSKFFSFISFVCFLIPLFGQSETGLWKGSLYPNGTAPEKGMAVYLELNEQKTGEITGKFRNELYNSADFAIKNIKGEKKGGKISLNETVLSKKATGSRTSWCRMQFQLTYNQETGYLEGTYSSNECKNQMGKVVLYRAEGSFPGETENPESHHWFDVLAKDLKKGLNAPEIRKKERDNFVFQPIYFDYDKSEIKPEFHEFLNKLIHVVEGHSDLRVKVTGHTDSDGSDAYNDGLSQRRAQAIIDFFVARGLSADRLEFDFKGEKAPADTNSTPEGRQRNRRVDFQFI</sequence>
<evidence type="ECO:0000313" key="6">
    <source>
        <dbReference type="EMBL" id="MBC9811861.1"/>
    </source>
</evidence>
<accession>A0A8J6TX22</accession>
<dbReference type="PRINTS" id="PR01023">
    <property type="entry name" value="NAFLGMOTY"/>
</dbReference>
<evidence type="ECO:0000256" key="3">
    <source>
        <dbReference type="ARBA" id="ARBA00023237"/>
    </source>
</evidence>
<proteinExistence type="predicted"/>
<dbReference type="PANTHER" id="PTHR30329:SF21">
    <property type="entry name" value="LIPOPROTEIN YIAD-RELATED"/>
    <property type="match status" value="1"/>
</dbReference>
<gene>
    <name evidence="6" type="ORF">H9Y05_05165</name>
</gene>
<dbReference type="Pfam" id="PF00691">
    <property type="entry name" value="OmpA"/>
    <property type="match status" value="1"/>
</dbReference>
<dbReference type="PROSITE" id="PS51123">
    <property type="entry name" value="OMPA_2"/>
    <property type="match status" value="1"/>
</dbReference>
<organism evidence="6 7">
    <name type="scientific">Taishania pollutisoli</name>
    <dbReference type="NCBI Taxonomy" id="2766479"/>
    <lineage>
        <taxon>Bacteria</taxon>
        <taxon>Pseudomonadati</taxon>
        <taxon>Bacteroidota</taxon>
        <taxon>Flavobacteriia</taxon>
        <taxon>Flavobacteriales</taxon>
        <taxon>Crocinitomicaceae</taxon>
        <taxon>Taishania</taxon>
    </lineage>
</organism>
<dbReference type="InterPro" id="IPR006665">
    <property type="entry name" value="OmpA-like"/>
</dbReference>
<evidence type="ECO:0000256" key="1">
    <source>
        <dbReference type="ARBA" id="ARBA00004442"/>
    </source>
</evidence>
<protein>
    <submittedName>
        <fullName evidence="6">OmpA family protein</fullName>
    </submittedName>
</protein>
<dbReference type="AlphaFoldDB" id="A0A8J6TX22"/>
<comment type="caution">
    <text evidence="6">The sequence shown here is derived from an EMBL/GenBank/DDBJ whole genome shotgun (WGS) entry which is preliminary data.</text>
</comment>
<evidence type="ECO:0000313" key="7">
    <source>
        <dbReference type="Proteomes" id="UP000652681"/>
    </source>
</evidence>
<dbReference type="InterPro" id="IPR006664">
    <property type="entry name" value="OMP_bac"/>
</dbReference>
<evidence type="ECO:0000256" key="2">
    <source>
        <dbReference type="ARBA" id="ARBA00023136"/>
    </source>
</evidence>
<dbReference type="CDD" id="cd07185">
    <property type="entry name" value="OmpA_C-like"/>
    <property type="match status" value="1"/>
</dbReference>
<keyword evidence="3" id="KW-0998">Cell outer membrane</keyword>
<dbReference type="Proteomes" id="UP000652681">
    <property type="component" value="Unassembled WGS sequence"/>
</dbReference>